<dbReference type="EMBL" id="BK029940">
    <property type="protein sequence ID" value="DAD55686.1"/>
    <property type="molecule type" value="Genomic_DNA"/>
</dbReference>
<name>A0A8D9PEB5_9VIRU</name>
<reference evidence="1" key="1">
    <citation type="journal article" date="2021" name="Proc. Natl. Acad. Sci. U.S.A.">
        <title>A Catalog of Tens of Thousands of Viruses from Human Metagenomes Reveals Hidden Associations with Chronic Diseases.</title>
        <authorList>
            <person name="Tisza M.J."/>
            <person name="Buck C.B."/>
        </authorList>
    </citation>
    <scope>NUCLEOTIDE SEQUENCE</scope>
    <source>
        <strain evidence="1">CtOZu12</strain>
    </source>
</reference>
<accession>A0A8D9PEB5</accession>
<organism evidence="1">
    <name type="scientific">Bacteriophage sp</name>
    <dbReference type="NCBI Taxonomy" id="38018"/>
    <lineage>
        <taxon>Viruses</taxon>
    </lineage>
</organism>
<sequence length="122" mass="13801">MFKLAYVDKNKIENSIAQQVIPEESLIVTNSEAKNAELSYYDEKGNLKSIVKKTQFESFAEAQYWIAKYGNYEGETISVLENGKWNTYTVNKDSDMNQIVYQQDMVSLLDDLIIDGGGAPEA</sequence>
<proteinExistence type="predicted"/>
<evidence type="ECO:0000313" key="1">
    <source>
        <dbReference type="EMBL" id="DAD55686.1"/>
    </source>
</evidence>
<protein>
    <submittedName>
        <fullName evidence="1">Uncharacterized protein</fullName>
    </submittedName>
</protein>